<feature type="compositionally biased region" description="Polar residues" evidence="9">
    <location>
        <begin position="263"/>
        <end position="274"/>
    </location>
</feature>
<organism evidence="12 13">
    <name type="scientific">Staphylotrichum tortipilum</name>
    <dbReference type="NCBI Taxonomy" id="2831512"/>
    <lineage>
        <taxon>Eukaryota</taxon>
        <taxon>Fungi</taxon>
        <taxon>Dikarya</taxon>
        <taxon>Ascomycota</taxon>
        <taxon>Pezizomycotina</taxon>
        <taxon>Sordariomycetes</taxon>
        <taxon>Sordariomycetidae</taxon>
        <taxon>Sordariales</taxon>
        <taxon>Chaetomiaceae</taxon>
        <taxon>Staphylotrichum</taxon>
    </lineage>
</organism>
<dbReference type="AlphaFoldDB" id="A0AAN6MQL0"/>
<keyword evidence="13" id="KW-1185">Reference proteome</keyword>
<dbReference type="InterPro" id="IPR011009">
    <property type="entry name" value="Kinase-like_dom_sf"/>
</dbReference>
<evidence type="ECO:0000313" key="13">
    <source>
        <dbReference type="Proteomes" id="UP001303889"/>
    </source>
</evidence>
<evidence type="ECO:0000256" key="9">
    <source>
        <dbReference type="SAM" id="MobiDB-lite"/>
    </source>
</evidence>
<comment type="caution">
    <text evidence="12">The sequence shown here is derived from an EMBL/GenBank/DDBJ whole genome shotgun (WGS) entry which is preliminary data.</text>
</comment>
<dbReference type="Gene3D" id="1.10.510.10">
    <property type="entry name" value="Transferase(Phosphotransferase) domain 1"/>
    <property type="match status" value="1"/>
</dbReference>
<sequence length="1277" mass="141353">MDSFRDSQPTQATQTVVDPRRLGQQTSGFSDEDISDIICLLLPYSESAREEMRNMASEASPYTVGRDDVDGLDLDYSLEDDSRHFAGVHADIGEHHIALRFSSHVKDPLHGFTFGRSVGLCDICLRNDPNRRLSKIHFRIYLNEWGVLMLEDMSTNGTVVDQILLKKKDGPAAEVKRTLESGSKVKILMHEPGRDIVFLVRIPIREGAHEELYKRNLQDYQARRTQLAAVDVNQTIVPGPGGHVDIFKPAAPRQNGTAALHAQAQNGRGAQASRSRSDGLPRPWNGSDKYNRVREIGRGAFATVHKVTLKLTGHPYAAKELDKRKFMKNGILDQKVENEMNIMQRIKHPNIVEYIEHLDWDDRLLIIIMEFVDGGDLGRLIADHGPLSESATKTMARQLLDALGYLHDKNITHRDVKPDNILVSSLDPFVVKLTDFGLSKMIDNEQTFLRTFCGTLLYCAPEVYSEYAEYDNHGRRHPRNRRNRPTTGQRYDHAVDIWSLGGVLFYALTKKPPFPARSGASHSELLHQIMTKPLDVSPLVSADISDEGIDFLRRMLDRKPETRATVESLQNHPWISGSFTTVAQSFVAEDELHVNASQLSLEDTGGNPEPCRELRVPSDDEISDEDDEDDEDDAGAVNFNGNGSLFVYESEKENYTFGRNNQPQRLFGEVNPSAMRSSGAIPPERLNLPISAQSFGSTGTTEILDDEAEIKDSFESEDSFTPRQPKSEHSQPGSRGLRGSILSAGQSRSVDELNNMTFDVASQSLGGAESILENLNMKSGAGSLLRSHTAGELNSSKRKPSSDSSGDDDLPLVEDRRGLKRLRSGGSGKLSVNTAVEDSDFQLLVQIPSILRAQSGRQIDNPVHKSTYWFAEDRKTWHLRYPEMTQLQLDAFRMAAQARDEEFGPGKTPLWDLAMKHFPPTNCERRDSASKASRNGGTANGLSPASARADASVPATPPDGDDYEPQLVMPLHSDPGRPIVACLQSTPGSTIPNVSIMITESMVSWGRATENTRSYAQKADVKVPKFAFRILLWKPDYDPARNFRPWNRAPDPDEPAFRFYISTKATVGIYINGTHLPSDDPKSPNGPARHWMALHDGDRVAVWQTPDRSIMSELVFRCGWGGSARPRPADRPLPQLEPEGVAARLDEVCGRAERKMRGLGEHDLKMEEANHDADERAGRVEMERARSREFEARRAEACRALGVRRASPGLVGGLVGEGVSGMGGGLLNAGNEEAVTQNGHWAAAVVGGYGTGVGRTVPTYRHASPSTAELLRAARRG</sequence>
<dbReference type="Pfam" id="PF00498">
    <property type="entry name" value="FHA"/>
    <property type="match status" value="1"/>
</dbReference>
<dbReference type="Pfam" id="PF00069">
    <property type="entry name" value="Pkinase"/>
    <property type="match status" value="1"/>
</dbReference>
<keyword evidence="6" id="KW-0072">Autophagy</keyword>
<evidence type="ECO:0000256" key="1">
    <source>
        <dbReference type="ARBA" id="ARBA00004623"/>
    </source>
</evidence>
<evidence type="ECO:0000256" key="6">
    <source>
        <dbReference type="ARBA" id="ARBA00023006"/>
    </source>
</evidence>
<dbReference type="EMBL" id="MU855386">
    <property type="protein sequence ID" value="KAK3904725.1"/>
    <property type="molecule type" value="Genomic_DNA"/>
</dbReference>
<keyword evidence="3" id="KW-0813">Transport</keyword>
<feature type="region of interest" description="Disordered" evidence="9">
    <location>
        <begin position="918"/>
        <end position="967"/>
    </location>
</feature>
<keyword evidence="4 8" id="KW-0547">Nucleotide-binding</keyword>
<dbReference type="GO" id="GO:0034045">
    <property type="term" value="C:phagophore assembly site membrane"/>
    <property type="evidence" value="ECO:0007669"/>
    <property type="project" value="UniProtKB-SubCell"/>
</dbReference>
<dbReference type="GO" id="GO:0010506">
    <property type="term" value="P:regulation of autophagy"/>
    <property type="evidence" value="ECO:0007669"/>
    <property type="project" value="InterPro"/>
</dbReference>
<keyword evidence="5 8" id="KW-0067">ATP-binding</keyword>
<feature type="compositionally biased region" description="Acidic residues" evidence="9">
    <location>
        <begin position="619"/>
        <end position="634"/>
    </location>
</feature>
<dbReference type="Gene3D" id="2.60.200.20">
    <property type="match status" value="1"/>
</dbReference>
<dbReference type="GO" id="GO:0004674">
    <property type="term" value="F:protein serine/threonine kinase activity"/>
    <property type="evidence" value="ECO:0007669"/>
    <property type="project" value="InterPro"/>
</dbReference>
<dbReference type="InterPro" id="IPR000719">
    <property type="entry name" value="Prot_kinase_dom"/>
</dbReference>
<dbReference type="InterPro" id="IPR000253">
    <property type="entry name" value="FHA_dom"/>
</dbReference>
<gene>
    <name evidence="12" type="ORF">C8A05DRAFT_31491</name>
</gene>
<evidence type="ECO:0000256" key="5">
    <source>
        <dbReference type="ARBA" id="ARBA00022840"/>
    </source>
</evidence>
<evidence type="ECO:0000256" key="8">
    <source>
        <dbReference type="PROSITE-ProRule" id="PRU10141"/>
    </source>
</evidence>
<feature type="domain" description="Protein kinase" evidence="11">
    <location>
        <begin position="290"/>
        <end position="575"/>
    </location>
</feature>
<dbReference type="InterPro" id="IPR017441">
    <property type="entry name" value="Protein_kinase_ATP_BS"/>
</dbReference>
<evidence type="ECO:0000256" key="7">
    <source>
        <dbReference type="ARBA" id="ARBA00030237"/>
    </source>
</evidence>
<dbReference type="SMART" id="SM00240">
    <property type="entry name" value="FHA"/>
    <property type="match status" value="1"/>
</dbReference>
<dbReference type="GO" id="GO:0005524">
    <property type="term" value="F:ATP binding"/>
    <property type="evidence" value="ECO:0007669"/>
    <property type="project" value="UniProtKB-UniRule"/>
</dbReference>
<feature type="region of interest" description="Disordered" evidence="9">
    <location>
        <begin position="1"/>
        <end position="28"/>
    </location>
</feature>
<dbReference type="PROSITE" id="PS50011">
    <property type="entry name" value="PROTEIN_KINASE_DOM"/>
    <property type="match status" value="1"/>
</dbReference>
<evidence type="ECO:0000259" key="10">
    <source>
        <dbReference type="PROSITE" id="PS50006"/>
    </source>
</evidence>
<evidence type="ECO:0000256" key="3">
    <source>
        <dbReference type="ARBA" id="ARBA00022448"/>
    </source>
</evidence>
<evidence type="ECO:0000256" key="4">
    <source>
        <dbReference type="ARBA" id="ARBA00022741"/>
    </source>
</evidence>
<dbReference type="PROSITE" id="PS00107">
    <property type="entry name" value="PROTEIN_KINASE_ATP"/>
    <property type="match status" value="1"/>
</dbReference>
<feature type="binding site" evidence="8">
    <location>
        <position position="319"/>
    </location>
    <ligand>
        <name>ATP</name>
        <dbReference type="ChEBI" id="CHEBI:30616"/>
    </ligand>
</feature>
<dbReference type="PANTHER" id="PTHR24348:SF68">
    <property type="entry name" value="SERINE_THREONINE-PROTEIN KINASE ATG1C"/>
    <property type="match status" value="1"/>
</dbReference>
<evidence type="ECO:0000313" key="12">
    <source>
        <dbReference type="EMBL" id="KAK3904725.1"/>
    </source>
</evidence>
<dbReference type="InterPro" id="IPR045269">
    <property type="entry name" value="Atg1-like"/>
</dbReference>
<feature type="region of interest" description="Disordered" evidence="9">
    <location>
        <begin position="254"/>
        <end position="289"/>
    </location>
</feature>
<dbReference type="PROSITE" id="PS00108">
    <property type="entry name" value="PROTEIN_KINASE_ST"/>
    <property type="match status" value="1"/>
</dbReference>
<feature type="region of interest" description="Disordered" evidence="9">
    <location>
        <begin position="599"/>
        <end position="642"/>
    </location>
</feature>
<feature type="region of interest" description="Disordered" evidence="9">
    <location>
        <begin position="788"/>
        <end position="828"/>
    </location>
</feature>
<reference evidence="12" key="1">
    <citation type="journal article" date="2023" name="Mol. Phylogenet. Evol.">
        <title>Genome-scale phylogeny and comparative genomics of the fungal order Sordariales.</title>
        <authorList>
            <person name="Hensen N."/>
            <person name="Bonometti L."/>
            <person name="Westerberg I."/>
            <person name="Brannstrom I.O."/>
            <person name="Guillou S."/>
            <person name="Cros-Aarteil S."/>
            <person name="Calhoun S."/>
            <person name="Haridas S."/>
            <person name="Kuo A."/>
            <person name="Mondo S."/>
            <person name="Pangilinan J."/>
            <person name="Riley R."/>
            <person name="LaButti K."/>
            <person name="Andreopoulos B."/>
            <person name="Lipzen A."/>
            <person name="Chen C."/>
            <person name="Yan M."/>
            <person name="Daum C."/>
            <person name="Ng V."/>
            <person name="Clum A."/>
            <person name="Steindorff A."/>
            <person name="Ohm R.A."/>
            <person name="Martin F."/>
            <person name="Silar P."/>
            <person name="Natvig D.O."/>
            <person name="Lalanne C."/>
            <person name="Gautier V."/>
            <person name="Ament-Velasquez S.L."/>
            <person name="Kruys A."/>
            <person name="Hutchinson M.I."/>
            <person name="Powell A.J."/>
            <person name="Barry K."/>
            <person name="Miller A.N."/>
            <person name="Grigoriev I.V."/>
            <person name="Debuchy R."/>
            <person name="Gladieux P."/>
            <person name="Hiltunen Thoren M."/>
            <person name="Johannesson H."/>
        </authorList>
    </citation>
    <scope>NUCLEOTIDE SEQUENCE</scope>
    <source>
        <strain evidence="12">CBS 103.79</strain>
    </source>
</reference>
<dbReference type="SMART" id="SM00220">
    <property type="entry name" value="S_TKc"/>
    <property type="match status" value="1"/>
</dbReference>
<feature type="region of interest" description="Disordered" evidence="9">
    <location>
        <begin position="713"/>
        <end position="740"/>
    </location>
</feature>
<feature type="compositionally biased region" description="Polar residues" evidence="9">
    <location>
        <begin position="1"/>
        <end position="16"/>
    </location>
</feature>
<comment type="similarity">
    <text evidence="2">Belongs to the protein kinase superfamily. CAMK Ser/Thr protein kinase family. CHEK2 subfamily.</text>
</comment>
<feature type="compositionally biased region" description="Polar residues" evidence="9">
    <location>
        <begin position="930"/>
        <end position="943"/>
    </location>
</feature>
<accession>A0AAN6MQL0</accession>
<dbReference type="SUPFAM" id="SSF49879">
    <property type="entry name" value="SMAD/FHA domain"/>
    <property type="match status" value="1"/>
</dbReference>
<reference evidence="12" key="2">
    <citation type="submission" date="2023-05" db="EMBL/GenBank/DDBJ databases">
        <authorList>
            <consortium name="Lawrence Berkeley National Laboratory"/>
            <person name="Steindorff A."/>
            <person name="Hensen N."/>
            <person name="Bonometti L."/>
            <person name="Westerberg I."/>
            <person name="Brannstrom I.O."/>
            <person name="Guillou S."/>
            <person name="Cros-Aarteil S."/>
            <person name="Calhoun S."/>
            <person name="Haridas S."/>
            <person name="Kuo A."/>
            <person name="Mondo S."/>
            <person name="Pangilinan J."/>
            <person name="Riley R."/>
            <person name="Labutti K."/>
            <person name="Andreopoulos B."/>
            <person name="Lipzen A."/>
            <person name="Chen C."/>
            <person name="Yanf M."/>
            <person name="Daum C."/>
            <person name="Ng V."/>
            <person name="Clum A."/>
            <person name="Ohm R."/>
            <person name="Martin F."/>
            <person name="Silar P."/>
            <person name="Natvig D."/>
            <person name="Lalanne C."/>
            <person name="Gautier V."/>
            <person name="Ament-Velasquez S.L."/>
            <person name="Kruys A."/>
            <person name="Hutchinson M.I."/>
            <person name="Powell A.J."/>
            <person name="Barry K."/>
            <person name="Miller A.N."/>
            <person name="Grigoriev I.V."/>
            <person name="Debuchy R."/>
            <person name="Gladieux P."/>
            <person name="Thoren M.H."/>
            <person name="Johannesson H."/>
        </authorList>
    </citation>
    <scope>NUCLEOTIDE SEQUENCE</scope>
    <source>
        <strain evidence="12">CBS 103.79</strain>
    </source>
</reference>
<name>A0AAN6MQL0_9PEZI</name>
<feature type="domain" description="FHA" evidence="10">
    <location>
        <begin position="112"/>
        <end position="165"/>
    </location>
</feature>
<dbReference type="InterPro" id="IPR008984">
    <property type="entry name" value="SMAD_FHA_dom_sf"/>
</dbReference>
<dbReference type="SUPFAM" id="SSF56112">
    <property type="entry name" value="Protein kinase-like (PK-like)"/>
    <property type="match status" value="1"/>
</dbReference>
<proteinExistence type="inferred from homology"/>
<comment type="subcellular location">
    <subcellularLocation>
        <location evidence="1">Preautophagosomal structure membrane</location>
        <topology evidence="1">Peripheral membrane protein</topology>
    </subcellularLocation>
</comment>
<dbReference type="PROSITE" id="PS50006">
    <property type="entry name" value="FHA_DOMAIN"/>
    <property type="match status" value="1"/>
</dbReference>
<dbReference type="FunFam" id="3.30.200.20:FF:000470">
    <property type="entry name" value="Serine/threonine-protein kinase RAD53"/>
    <property type="match status" value="1"/>
</dbReference>
<evidence type="ECO:0000259" key="11">
    <source>
        <dbReference type="PROSITE" id="PS50011"/>
    </source>
</evidence>
<dbReference type="InterPro" id="IPR008271">
    <property type="entry name" value="Ser/Thr_kinase_AS"/>
</dbReference>
<dbReference type="Proteomes" id="UP001303889">
    <property type="component" value="Unassembled WGS sequence"/>
</dbReference>
<dbReference type="PANTHER" id="PTHR24348">
    <property type="entry name" value="SERINE/THREONINE-PROTEIN KINASE UNC-51-RELATED"/>
    <property type="match status" value="1"/>
</dbReference>
<dbReference type="GO" id="GO:0006914">
    <property type="term" value="P:autophagy"/>
    <property type="evidence" value="ECO:0007669"/>
    <property type="project" value="UniProtKB-KW"/>
</dbReference>
<protein>
    <recommendedName>
        <fullName evidence="7">Autophagy-related protein 1</fullName>
    </recommendedName>
</protein>
<evidence type="ECO:0000256" key="2">
    <source>
        <dbReference type="ARBA" id="ARBA00005575"/>
    </source>
</evidence>